<evidence type="ECO:0000256" key="11">
    <source>
        <dbReference type="ARBA" id="ARBA00023273"/>
    </source>
</evidence>
<dbReference type="Gene3D" id="3.40.850.10">
    <property type="entry name" value="Kinesin motor domain"/>
    <property type="match status" value="1"/>
</dbReference>
<evidence type="ECO:0000256" key="2">
    <source>
        <dbReference type="ARBA" id="ARBA00004245"/>
    </source>
</evidence>
<evidence type="ECO:0000256" key="15">
    <source>
        <dbReference type="SAM" id="Coils"/>
    </source>
</evidence>
<dbReference type="GeneTree" id="ENSGT00940000163734"/>
<reference evidence="18" key="2">
    <citation type="submission" date="2025-08" db="UniProtKB">
        <authorList>
            <consortium name="Ensembl"/>
        </authorList>
    </citation>
    <scope>IDENTIFICATION</scope>
</reference>
<evidence type="ECO:0000256" key="14">
    <source>
        <dbReference type="RuleBase" id="RU000394"/>
    </source>
</evidence>
<dbReference type="Pfam" id="PF00225">
    <property type="entry name" value="Kinesin"/>
    <property type="match status" value="1"/>
</dbReference>
<comment type="similarity">
    <text evidence="13 14">Belongs to the TRAFAC class myosin-kinesin ATPase superfamily. Kinesin family.</text>
</comment>
<dbReference type="PROSITE" id="PS50067">
    <property type="entry name" value="KINESIN_MOTOR_2"/>
    <property type="match status" value="1"/>
</dbReference>
<reference evidence="18" key="3">
    <citation type="submission" date="2025-09" db="UniProtKB">
        <authorList>
            <consortium name="Ensembl"/>
        </authorList>
    </citation>
    <scope>IDENTIFICATION</scope>
</reference>
<dbReference type="GO" id="GO:0005524">
    <property type="term" value="F:ATP binding"/>
    <property type="evidence" value="ECO:0007669"/>
    <property type="project" value="UniProtKB-UniRule"/>
</dbReference>
<evidence type="ECO:0000256" key="7">
    <source>
        <dbReference type="ARBA" id="ARBA00023054"/>
    </source>
</evidence>
<evidence type="ECO:0000256" key="1">
    <source>
        <dbReference type="ARBA" id="ARBA00004138"/>
    </source>
</evidence>
<evidence type="ECO:0000256" key="4">
    <source>
        <dbReference type="ARBA" id="ARBA00022701"/>
    </source>
</evidence>
<feature type="coiled-coil region" evidence="15">
    <location>
        <begin position="389"/>
        <end position="416"/>
    </location>
</feature>
<dbReference type="CDD" id="cd01370">
    <property type="entry name" value="KISc_KIP3_like"/>
    <property type="match status" value="1"/>
</dbReference>
<feature type="region of interest" description="Disordered" evidence="16">
    <location>
        <begin position="1"/>
        <end position="34"/>
    </location>
</feature>
<protein>
    <recommendedName>
        <fullName evidence="14">Kinesin-like protein</fullName>
    </recommendedName>
</protein>
<dbReference type="PANTHER" id="PTHR47968:SF69">
    <property type="entry name" value="KINESIN-LIKE PROTEIN"/>
    <property type="match status" value="1"/>
</dbReference>
<organism evidence="18 19">
    <name type="scientific">Gopherus evgoodei</name>
    <name type="common">Goodes thornscrub tortoise</name>
    <dbReference type="NCBI Taxonomy" id="1825980"/>
    <lineage>
        <taxon>Eukaryota</taxon>
        <taxon>Metazoa</taxon>
        <taxon>Chordata</taxon>
        <taxon>Craniata</taxon>
        <taxon>Vertebrata</taxon>
        <taxon>Euteleostomi</taxon>
        <taxon>Archelosauria</taxon>
        <taxon>Testudinata</taxon>
        <taxon>Testudines</taxon>
        <taxon>Cryptodira</taxon>
        <taxon>Durocryptodira</taxon>
        <taxon>Testudinoidea</taxon>
        <taxon>Testudinidae</taxon>
        <taxon>Gopherus</taxon>
    </lineage>
</organism>
<feature type="region of interest" description="Disordered" evidence="16">
    <location>
        <begin position="227"/>
        <end position="248"/>
    </location>
</feature>
<dbReference type="InterPro" id="IPR019821">
    <property type="entry name" value="Kinesin_motor_CS"/>
</dbReference>
<keyword evidence="8" id="KW-0969">Cilium</keyword>
<keyword evidence="10" id="KW-0206">Cytoskeleton</keyword>
<dbReference type="AlphaFoldDB" id="A0A8C4WC44"/>
<keyword evidence="4 14" id="KW-0493">Microtubule</keyword>
<dbReference type="InterPro" id="IPR027417">
    <property type="entry name" value="P-loop_NTPase"/>
</dbReference>
<dbReference type="PROSITE" id="PS00411">
    <property type="entry name" value="KINESIN_MOTOR_1"/>
    <property type="match status" value="1"/>
</dbReference>
<dbReference type="PANTHER" id="PTHR47968">
    <property type="entry name" value="CENTROMERE PROTEIN E"/>
    <property type="match status" value="1"/>
</dbReference>
<keyword evidence="11" id="KW-0966">Cell projection</keyword>
<dbReference type="InterPro" id="IPR027640">
    <property type="entry name" value="Kinesin-like_fam"/>
</dbReference>
<dbReference type="GO" id="GO:0005874">
    <property type="term" value="C:microtubule"/>
    <property type="evidence" value="ECO:0007669"/>
    <property type="project" value="UniProtKB-KW"/>
</dbReference>
<keyword evidence="5 13" id="KW-0547">Nucleotide-binding</keyword>
<evidence type="ECO:0000256" key="16">
    <source>
        <dbReference type="SAM" id="MobiDB-lite"/>
    </source>
</evidence>
<proteinExistence type="inferred from homology"/>
<accession>A0A8C4WC44</accession>
<comment type="subcellular location">
    <subcellularLocation>
        <location evidence="1">Cell projection</location>
        <location evidence="1">Cilium</location>
    </subcellularLocation>
    <subcellularLocation>
        <location evidence="2">Cytoplasm</location>
        <location evidence="2">Cytoskeleton</location>
    </subcellularLocation>
</comment>
<dbReference type="PRINTS" id="PR00380">
    <property type="entry name" value="KINESINHEAVY"/>
</dbReference>
<dbReference type="GO" id="GO:0003777">
    <property type="term" value="F:microtubule motor activity"/>
    <property type="evidence" value="ECO:0007669"/>
    <property type="project" value="InterPro"/>
</dbReference>
<name>A0A8C4WC44_9SAUR</name>
<sequence length="449" mass="49330">MASPLGSPLSAGQRRTGAGGLAPSPSSARKDPSVEQQLTVALRIRPINEAELEETAAIIAHRVGDQMVVLMDPSEDSDDILRANRSREKTFIFDVVFDHKATQEEVYVSTTKNLVEGVISGYNATIFAYGPTGAGKTYTMLGTDCDPGIYIRTLNDLFKAIEATSDNMDYTVSMSYLEIYNEVIRDLLNPSSGFLDLREDARGSIQIAGITEVSTTNAPEIMQLLTKGNKERTQEPTAANKTSSRSHAVLQVTVKQKSRVKNINEEVRVGRLFMVDLAGSERAAQTRNRGKRMKEGAHINRSLLALGNCISALSEKGGSRAQYVNFRDSKLTRLLKDSLGGNSRTVMIAHISPASIYFEESRTTLIYAYRAKNIKTRVKRNLLNVSYHIAQYTSIISDLRREIEGLKAKIENQEKEKSAVSSGLRDVQGRAGSRCWSCQGSISICCASS</sequence>
<keyword evidence="3" id="KW-0963">Cytoplasm</keyword>
<evidence type="ECO:0000256" key="8">
    <source>
        <dbReference type="ARBA" id="ARBA00023069"/>
    </source>
</evidence>
<evidence type="ECO:0000256" key="13">
    <source>
        <dbReference type="PROSITE-ProRule" id="PRU00283"/>
    </source>
</evidence>
<dbReference type="InterPro" id="IPR001752">
    <property type="entry name" value="Kinesin_motor_dom"/>
</dbReference>
<keyword evidence="19" id="KW-1185">Reference proteome</keyword>
<dbReference type="OrthoDB" id="3176171at2759"/>
<evidence type="ECO:0000313" key="19">
    <source>
        <dbReference type="Proteomes" id="UP000694390"/>
    </source>
</evidence>
<evidence type="ECO:0000256" key="3">
    <source>
        <dbReference type="ARBA" id="ARBA00022490"/>
    </source>
</evidence>
<dbReference type="FunFam" id="3.40.850.10:FF:000037">
    <property type="entry name" value="kinesin-like protein KIF19"/>
    <property type="match status" value="1"/>
</dbReference>
<feature type="domain" description="Kinesin motor" evidence="17">
    <location>
        <begin position="37"/>
        <end position="374"/>
    </location>
</feature>
<comment type="function">
    <text evidence="12">Plus end-directed microtubule-dependent motor protein that regulates the length of motile cilia by mediating depolymerization of microtubules at ciliary tips.</text>
</comment>
<evidence type="ECO:0000256" key="10">
    <source>
        <dbReference type="ARBA" id="ARBA00023212"/>
    </source>
</evidence>
<dbReference type="SUPFAM" id="SSF52540">
    <property type="entry name" value="P-loop containing nucleoside triphosphate hydrolases"/>
    <property type="match status" value="1"/>
</dbReference>
<evidence type="ECO:0000256" key="6">
    <source>
        <dbReference type="ARBA" id="ARBA00022840"/>
    </source>
</evidence>
<keyword evidence="6 13" id="KW-0067">ATP-binding</keyword>
<keyword evidence="9 13" id="KW-0505">Motor protein</keyword>
<dbReference type="GO" id="GO:0008017">
    <property type="term" value="F:microtubule binding"/>
    <property type="evidence" value="ECO:0007669"/>
    <property type="project" value="InterPro"/>
</dbReference>
<evidence type="ECO:0000256" key="9">
    <source>
        <dbReference type="ARBA" id="ARBA00023175"/>
    </source>
</evidence>
<feature type="compositionally biased region" description="Polar residues" evidence="16">
    <location>
        <begin position="235"/>
        <end position="246"/>
    </location>
</feature>
<evidence type="ECO:0000313" key="18">
    <source>
        <dbReference type="Ensembl" id="ENSGEVP00005013450.1"/>
    </source>
</evidence>
<dbReference type="Ensembl" id="ENSGEVT00005014088.1">
    <property type="protein sequence ID" value="ENSGEVP00005013450.1"/>
    <property type="gene ID" value="ENSGEVG00005009568.1"/>
</dbReference>
<dbReference type="GO" id="GO:0007018">
    <property type="term" value="P:microtubule-based movement"/>
    <property type="evidence" value="ECO:0007669"/>
    <property type="project" value="InterPro"/>
</dbReference>
<dbReference type="GO" id="GO:0005929">
    <property type="term" value="C:cilium"/>
    <property type="evidence" value="ECO:0007669"/>
    <property type="project" value="UniProtKB-SubCell"/>
</dbReference>
<dbReference type="Proteomes" id="UP000694390">
    <property type="component" value="Chromosome 10"/>
</dbReference>
<evidence type="ECO:0000256" key="5">
    <source>
        <dbReference type="ARBA" id="ARBA00022741"/>
    </source>
</evidence>
<dbReference type="SMART" id="SM00129">
    <property type="entry name" value="KISc"/>
    <property type="match status" value="1"/>
</dbReference>
<reference evidence="18" key="1">
    <citation type="submission" date="2019-06" db="EMBL/GenBank/DDBJ databases">
        <title>G10K-VGP Goodes thornscrub tortoise genome, primary haplotype.</title>
        <authorList>
            <person name="Murphy B."/>
            <person name="Edwards T."/>
            <person name="Rhie A."/>
            <person name="Koren S."/>
            <person name="Phillippy A."/>
            <person name="Fedrigo O."/>
            <person name="Haase B."/>
            <person name="Mountcastle J."/>
            <person name="Lewin H."/>
            <person name="Damas J."/>
            <person name="Howe K."/>
            <person name="Formenti G."/>
            <person name="Myers G."/>
            <person name="Durbin R."/>
            <person name="Jarvis E.D."/>
        </authorList>
    </citation>
    <scope>NUCLEOTIDE SEQUENCE [LARGE SCALE GENOMIC DNA]</scope>
</reference>
<evidence type="ECO:0000259" key="17">
    <source>
        <dbReference type="PROSITE" id="PS50067"/>
    </source>
</evidence>
<dbReference type="InterPro" id="IPR036961">
    <property type="entry name" value="Kinesin_motor_dom_sf"/>
</dbReference>
<keyword evidence="7 15" id="KW-0175">Coiled coil</keyword>
<evidence type="ECO:0000256" key="12">
    <source>
        <dbReference type="ARBA" id="ARBA00055376"/>
    </source>
</evidence>
<feature type="binding site" evidence="13">
    <location>
        <begin position="130"/>
        <end position="137"/>
    </location>
    <ligand>
        <name>ATP</name>
        <dbReference type="ChEBI" id="CHEBI:30616"/>
    </ligand>
</feature>